<organism evidence="2 3">
    <name type="scientific">Mycolicibacterium moriokaense</name>
    <dbReference type="NCBI Taxonomy" id="39691"/>
    <lineage>
        <taxon>Bacteria</taxon>
        <taxon>Bacillati</taxon>
        <taxon>Actinomycetota</taxon>
        <taxon>Actinomycetes</taxon>
        <taxon>Mycobacteriales</taxon>
        <taxon>Mycobacteriaceae</taxon>
        <taxon>Mycolicibacterium</taxon>
    </lineage>
</organism>
<dbReference type="GO" id="GO:0016491">
    <property type="term" value="F:oxidoreductase activity"/>
    <property type="evidence" value="ECO:0007669"/>
    <property type="project" value="InterPro"/>
</dbReference>
<gene>
    <name evidence="2" type="ORF">MMOR_57770</name>
</gene>
<feature type="compositionally biased region" description="Polar residues" evidence="1">
    <location>
        <begin position="81"/>
        <end position="92"/>
    </location>
</feature>
<feature type="compositionally biased region" description="Acidic residues" evidence="1">
    <location>
        <begin position="23"/>
        <end position="78"/>
    </location>
</feature>
<dbReference type="NCBIfam" id="TIGR00026">
    <property type="entry name" value="hi_GC_TIGR00026"/>
    <property type="match status" value="1"/>
</dbReference>
<proteinExistence type="predicted"/>
<dbReference type="Gene3D" id="2.30.110.10">
    <property type="entry name" value="Electron Transport, Fmn-binding Protein, Chain A"/>
    <property type="match status" value="1"/>
</dbReference>
<dbReference type="EMBL" id="AP022560">
    <property type="protein sequence ID" value="BBX04841.1"/>
    <property type="molecule type" value="Genomic_DNA"/>
</dbReference>
<evidence type="ECO:0000313" key="3">
    <source>
        <dbReference type="Proteomes" id="UP000466681"/>
    </source>
</evidence>
<dbReference type="InterPro" id="IPR012349">
    <property type="entry name" value="Split_barrel_FMN-bd"/>
</dbReference>
<dbReference type="Proteomes" id="UP000466681">
    <property type="component" value="Chromosome"/>
</dbReference>
<evidence type="ECO:0000256" key="1">
    <source>
        <dbReference type="SAM" id="MobiDB-lite"/>
    </source>
</evidence>
<keyword evidence="3" id="KW-1185">Reference proteome</keyword>
<dbReference type="KEGG" id="mmor:MMOR_57770"/>
<protein>
    <recommendedName>
        <fullName evidence="4">Nitroreductase family deazaflavin-dependent oxidoreductase</fullName>
    </recommendedName>
</protein>
<evidence type="ECO:0000313" key="2">
    <source>
        <dbReference type="EMBL" id="BBX04841.1"/>
    </source>
</evidence>
<reference evidence="2 3" key="1">
    <citation type="journal article" date="2019" name="Emerg. Microbes Infect.">
        <title>Comprehensive subspecies identification of 175 nontuberculous mycobacteria species based on 7547 genomic profiles.</title>
        <authorList>
            <person name="Matsumoto Y."/>
            <person name="Kinjo T."/>
            <person name="Motooka D."/>
            <person name="Nabeya D."/>
            <person name="Jung N."/>
            <person name="Uechi K."/>
            <person name="Horii T."/>
            <person name="Iida T."/>
            <person name="Fujita J."/>
            <person name="Nakamura S."/>
        </authorList>
    </citation>
    <scope>NUCLEOTIDE SEQUENCE [LARGE SCALE GENOMIC DNA]</scope>
    <source>
        <strain evidence="2 3">JCM 6375</strain>
    </source>
</reference>
<accession>A0AAD1HGX7</accession>
<dbReference type="AlphaFoldDB" id="A0AAD1HGX7"/>
<sequence length="283" mass="30512">MLAPPEALTDVVGFSSFVDVDPALEESFEDGSFDDDESGADDDSDADDAPGELDDPDASDPESPDESDDEDESDEDESDKGSATATQGNATTAVPIPSATASAPTLPMYFAFPISVPANAVVVRHPMASQTNWTELGRLPIPISALVEGALECLTGAMQLPQWLARFNRHVTNPIQRLWAGWAPTMGILEHTGRKSGKPYRTPLTVFPTQDGVAILLTYGPNRDWLKNITAAGGGRMKRYGKTFQLRDPVVMPKAQAAPVVAGRWRPLFAFLPFEQAVLLTRV</sequence>
<feature type="region of interest" description="Disordered" evidence="1">
    <location>
        <begin position="23"/>
        <end position="95"/>
    </location>
</feature>
<dbReference type="InterPro" id="IPR004378">
    <property type="entry name" value="F420H2_quin_Rdtase"/>
</dbReference>
<evidence type="ECO:0008006" key="4">
    <source>
        <dbReference type="Google" id="ProtNLM"/>
    </source>
</evidence>
<name>A0AAD1HGX7_9MYCO</name>